<organism evidence="2 3">
    <name type="scientific">candidate division KSB3 bacterium</name>
    <dbReference type="NCBI Taxonomy" id="2044937"/>
    <lineage>
        <taxon>Bacteria</taxon>
        <taxon>candidate division KSB3</taxon>
    </lineage>
</organism>
<accession>A0A2G6E8H3</accession>
<evidence type="ECO:0000313" key="2">
    <source>
        <dbReference type="EMBL" id="PID58365.1"/>
    </source>
</evidence>
<dbReference type="EMBL" id="PDPS01000023">
    <property type="protein sequence ID" value="PID58365.1"/>
    <property type="molecule type" value="Genomic_DNA"/>
</dbReference>
<name>A0A2G6E8H3_9BACT</name>
<dbReference type="PANTHER" id="PTHR42928:SF5">
    <property type="entry name" value="BLR1237 PROTEIN"/>
    <property type="match status" value="1"/>
</dbReference>
<comment type="caution">
    <text evidence="2">The sequence shown here is derived from an EMBL/GenBank/DDBJ whole genome shotgun (WGS) entry which is preliminary data.</text>
</comment>
<protein>
    <submittedName>
        <fullName evidence="2">Recombinase RecA</fullName>
    </submittedName>
</protein>
<dbReference type="Proteomes" id="UP000229740">
    <property type="component" value="Unassembled WGS sequence"/>
</dbReference>
<proteinExistence type="inferred from homology"/>
<dbReference type="Pfam" id="PF03401">
    <property type="entry name" value="TctC"/>
    <property type="match status" value="1"/>
</dbReference>
<evidence type="ECO:0000313" key="3">
    <source>
        <dbReference type="Proteomes" id="UP000229740"/>
    </source>
</evidence>
<reference evidence="2 3" key="1">
    <citation type="submission" date="2017-10" db="EMBL/GenBank/DDBJ databases">
        <title>Novel microbial diversity and functional potential in the marine mammal oral microbiome.</title>
        <authorList>
            <person name="Dudek N.K."/>
            <person name="Sun C.L."/>
            <person name="Burstein D."/>
            <person name="Kantor R.S."/>
            <person name="Aliaga Goltsman D.S."/>
            <person name="Bik E.M."/>
            <person name="Thomas B.C."/>
            <person name="Banfield J.F."/>
            <person name="Relman D.A."/>
        </authorList>
    </citation>
    <scope>NUCLEOTIDE SEQUENCE [LARGE SCALE GENOMIC DNA]</scope>
    <source>
        <strain evidence="2">DOLZORAL124_49_17</strain>
    </source>
</reference>
<dbReference type="CDD" id="cd07012">
    <property type="entry name" value="PBP2_Bug_TTT"/>
    <property type="match status" value="1"/>
</dbReference>
<dbReference type="SUPFAM" id="SSF53850">
    <property type="entry name" value="Periplasmic binding protein-like II"/>
    <property type="match status" value="1"/>
</dbReference>
<gene>
    <name evidence="2" type="ORF">CSB45_04675</name>
</gene>
<dbReference type="InterPro" id="IPR005064">
    <property type="entry name" value="BUG"/>
</dbReference>
<comment type="similarity">
    <text evidence="1">Belongs to the UPF0065 (bug) family.</text>
</comment>
<evidence type="ECO:0000256" key="1">
    <source>
        <dbReference type="ARBA" id="ARBA00006987"/>
    </source>
</evidence>
<dbReference type="AlphaFoldDB" id="A0A2G6E8H3"/>
<dbReference type="PIRSF" id="PIRSF017082">
    <property type="entry name" value="YflP"/>
    <property type="match status" value="1"/>
</dbReference>
<dbReference type="InterPro" id="IPR042100">
    <property type="entry name" value="Bug_dom1"/>
</dbReference>
<dbReference type="PANTHER" id="PTHR42928">
    <property type="entry name" value="TRICARBOXYLATE-BINDING PROTEIN"/>
    <property type="match status" value="1"/>
</dbReference>
<dbReference type="Gene3D" id="3.40.190.10">
    <property type="entry name" value="Periplasmic binding protein-like II"/>
    <property type="match status" value="1"/>
</dbReference>
<dbReference type="Gene3D" id="3.40.190.150">
    <property type="entry name" value="Bordetella uptake gene, domain 1"/>
    <property type="match status" value="1"/>
</dbReference>
<sequence length="323" mass="34990">MEVYMMKKVWCVSGISLLLLTLCGSLVLAAYPEKPIEVIVAFNPGGGTDTMARVMTKYAEKYIGGSFAIINKPGAGGEIGFTAISQQSPDGYHIGCINPPAFLTYPIQREGVKYRLEDFTPIANVVMDPSAIIVKADSPIQSFKDLVAMAKEKPEELNMAYTGPGSSEAYALKVIKGAVGTAFNLVPFSSTAPGLSALLGGHVDVMILNASEIYSQVQDGQVRVLAAGSPDRIDWLPDTPTYKEEGIELISAAFRGFAGPKGMDQEQVKALETALKKVLEDPEFLAEAEKMKLPLFFLSGKDFGTFLQEMDGQLRAEWEKGEW</sequence>